<protein>
    <submittedName>
        <fullName evidence="2">Uncharacterized protein</fullName>
    </submittedName>
</protein>
<dbReference type="EMBL" id="JADWDJ010000020">
    <property type="protein sequence ID" value="KAG5264416.1"/>
    <property type="molecule type" value="Genomic_DNA"/>
</dbReference>
<feature type="compositionally biased region" description="Basic and acidic residues" evidence="1">
    <location>
        <begin position="177"/>
        <end position="190"/>
    </location>
</feature>
<dbReference type="Proteomes" id="UP000823561">
    <property type="component" value="Chromosome 20"/>
</dbReference>
<accession>A0AAV6FVL1</accession>
<gene>
    <name evidence="2" type="ORF">AALO_G00253550</name>
</gene>
<feature type="compositionally biased region" description="Basic and acidic residues" evidence="1">
    <location>
        <begin position="155"/>
        <end position="164"/>
    </location>
</feature>
<dbReference type="AlphaFoldDB" id="A0AAV6FVL1"/>
<reference evidence="2" key="1">
    <citation type="submission" date="2020-10" db="EMBL/GenBank/DDBJ databases">
        <title>Chromosome-scale genome assembly of the Allis shad, Alosa alosa.</title>
        <authorList>
            <person name="Margot Z."/>
            <person name="Christophe K."/>
            <person name="Cabau C."/>
            <person name="Louis A."/>
            <person name="Berthelot C."/>
            <person name="Parey E."/>
            <person name="Roest Crollius H."/>
            <person name="Montfort J."/>
            <person name="Robinson-Rechavi M."/>
            <person name="Bucao C."/>
            <person name="Bouchez O."/>
            <person name="Gislard M."/>
            <person name="Lluch J."/>
            <person name="Milhes M."/>
            <person name="Lampietro C."/>
            <person name="Lopez Roques C."/>
            <person name="Donnadieu C."/>
            <person name="Braasch I."/>
            <person name="Desvignes T."/>
            <person name="Postlethwait J."/>
            <person name="Bobe J."/>
            <person name="Guiguen Y."/>
        </authorList>
    </citation>
    <scope>NUCLEOTIDE SEQUENCE</scope>
    <source>
        <strain evidence="2">M-15738</strain>
        <tissue evidence="2">Blood</tissue>
    </source>
</reference>
<keyword evidence="3" id="KW-1185">Reference proteome</keyword>
<comment type="caution">
    <text evidence="2">The sequence shown here is derived from an EMBL/GenBank/DDBJ whole genome shotgun (WGS) entry which is preliminary data.</text>
</comment>
<proteinExistence type="predicted"/>
<feature type="region of interest" description="Disordered" evidence="1">
    <location>
        <begin position="1"/>
        <end position="26"/>
    </location>
</feature>
<evidence type="ECO:0000313" key="3">
    <source>
        <dbReference type="Proteomes" id="UP000823561"/>
    </source>
</evidence>
<evidence type="ECO:0000313" key="2">
    <source>
        <dbReference type="EMBL" id="KAG5264416.1"/>
    </source>
</evidence>
<organism evidence="2 3">
    <name type="scientific">Alosa alosa</name>
    <name type="common">allis shad</name>
    <dbReference type="NCBI Taxonomy" id="278164"/>
    <lineage>
        <taxon>Eukaryota</taxon>
        <taxon>Metazoa</taxon>
        <taxon>Chordata</taxon>
        <taxon>Craniata</taxon>
        <taxon>Vertebrata</taxon>
        <taxon>Euteleostomi</taxon>
        <taxon>Actinopterygii</taxon>
        <taxon>Neopterygii</taxon>
        <taxon>Teleostei</taxon>
        <taxon>Clupei</taxon>
        <taxon>Clupeiformes</taxon>
        <taxon>Clupeoidei</taxon>
        <taxon>Clupeidae</taxon>
        <taxon>Alosa</taxon>
    </lineage>
</organism>
<name>A0AAV6FVL1_9TELE</name>
<feature type="compositionally biased region" description="Polar residues" evidence="1">
    <location>
        <begin position="7"/>
        <end position="21"/>
    </location>
</feature>
<feature type="region of interest" description="Disordered" evidence="1">
    <location>
        <begin position="155"/>
        <end position="201"/>
    </location>
</feature>
<evidence type="ECO:0000256" key="1">
    <source>
        <dbReference type="SAM" id="MobiDB-lite"/>
    </source>
</evidence>
<sequence>MSDEGGTWSSDEGQRWDSSFTDLGEDDLKKDLHRREEWSDISDDESPAVYADISHSTAYQYNAIQPKGTVWDSSYLSYESSVAVHGTPAAFSFPFHQDGVFWGQQQQVVLPEVASGSTEYPVAPYPSVSYPSALYPSAIYQMMEEKTMACSLDEGRKMEEEDKKKSRNLSFIEQTVADERHKEDPPKDSCHLGSELEVGLL</sequence>